<dbReference type="InterPro" id="IPR006665">
    <property type="entry name" value="OmpA-like"/>
</dbReference>
<organism evidence="7 8">
    <name type="scientific">Dyella koreensis</name>
    <dbReference type="NCBI Taxonomy" id="311235"/>
    <lineage>
        <taxon>Bacteria</taxon>
        <taxon>Pseudomonadati</taxon>
        <taxon>Pseudomonadota</taxon>
        <taxon>Gammaproteobacteria</taxon>
        <taxon>Lysobacterales</taxon>
        <taxon>Rhodanobacteraceae</taxon>
        <taxon>Dyella</taxon>
    </lineage>
</organism>
<evidence type="ECO:0000313" key="7">
    <source>
        <dbReference type="EMBL" id="MFK2919512.1"/>
    </source>
</evidence>
<proteinExistence type="predicted"/>
<evidence type="ECO:0000256" key="4">
    <source>
        <dbReference type="ARBA" id="ARBA00023237"/>
    </source>
</evidence>
<keyword evidence="3 5" id="KW-0472">Membrane</keyword>
<sequence length="285" mass="30924">MHSSIKQILTTLTVLGVLGSLSACGNLSRGVAPDGHTADALVWPAPGDTTPMHKGGTFPNVSDVRQVKAGLNKQQLAALVGFPHFSEGVVGVREWNYLFNFRDANNKVSTCQFKVLFDQNKLAQSFYWLPESCAKYQQADAVAKSGPSSEQFVLSTDALFAFDRATVADITDDGKTQLDQLTRNLLTHKTRVENIHIMGYTDRLGSDSHNDSLSGRRAYAVMNYLVEQGVPSELIQAEGLGKADPVRSCDDADRAALIDCLAPNRRVVVLVNLLEAAGENSRATN</sequence>
<evidence type="ECO:0000256" key="3">
    <source>
        <dbReference type="ARBA" id="ARBA00023136"/>
    </source>
</evidence>
<dbReference type="InterPro" id="IPR007450">
    <property type="entry name" value="BamE_dom"/>
</dbReference>
<dbReference type="EMBL" id="JADIKD010000012">
    <property type="protein sequence ID" value="MFK2919512.1"/>
    <property type="molecule type" value="Genomic_DNA"/>
</dbReference>
<dbReference type="Gene3D" id="3.30.1330.60">
    <property type="entry name" value="OmpA-like domain"/>
    <property type="match status" value="1"/>
</dbReference>
<dbReference type="SUPFAM" id="SSF103088">
    <property type="entry name" value="OmpA-like"/>
    <property type="match status" value="1"/>
</dbReference>
<dbReference type="Proteomes" id="UP001620408">
    <property type="component" value="Unassembled WGS sequence"/>
</dbReference>
<evidence type="ECO:0000256" key="5">
    <source>
        <dbReference type="PROSITE-ProRule" id="PRU00473"/>
    </source>
</evidence>
<keyword evidence="2" id="KW-0732">Signal</keyword>
<reference evidence="7 8" key="1">
    <citation type="submission" date="2020-10" db="EMBL/GenBank/DDBJ databases">
        <title>Phylogeny of dyella-like bacteria.</title>
        <authorList>
            <person name="Fu J."/>
        </authorList>
    </citation>
    <scope>NUCLEOTIDE SEQUENCE [LARGE SCALE GENOMIC DNA]</scope>
    <source>
        <strain evidence="7 8">BB4</strain>
    </source>
</reference>
<dbReference type="PANTHER" id="PTHR30329">
    <property type="entry name" value="STATOR ELEMENT OF FLAGELLAR MOTOR COMPLEX"/>
    <property type="match status" value="1"/>
</dbReference>
<dbReference type="Pfam" id="PF04355">
    <property type="entry name" value="BamE"/>
    <property type="match status" value="1"/>
</dbReference>
<dbReference type="InterPro" id="IPR036737">
    <property type="entry name" value="OmpA-like_sf"/>
</dbReference>
<protein>
    <submittedName>
        <fullName evidence="7">OmpA family protein</fullName>
    </submittedName>
</protein>
<dbReference type="InterPro" id="IPR050330">
    <property type="entry name" value="Bact_OuterMem_StrucFunc"/>
</dbReference>
<name>A0ABW8K9F3_9GAMM</name>
<dbReference type="Gene3D" id="3.30.1450.10">
    <property type="match status" value="1"/>
</dbReference>
<accession>A0ABW8K9F3</accession>
<dbReference type="PROSITE" id="PS51123">
    <property type="entry name" value="OMPA_2"/>
    <property type="match status" value="1"/>
</dbReference>
<feature type="domain" description="OmpA-like" evidence="6">
    <location>
        <begin position="147"/>
        <end position="275"/>
    </location>
</feature>
<dbReference type="PROSITE" id="PS51257">
    <property type="entry name" value="PROKAR_LIPOPROTEIN"/>
    <property type="match status" value="1"/>
</dbReference>
<evidence type="ECO:0000259" key="6">
    <source>
        <dbReference type="PROSITE" id="PS51123"/>
    </source>
</evidence>
<gene>
    <name evidence="7" type="ORF">ISS97_19775</name>
</gene>
<keyword evidence="8" id="KW-1185">Reference proteome</keyword>
<comment type="caution">
    <text evidence="7">The sequence shown here is derived from an EMBL/GenBank/DDBJ whole genome shotgun (WGS) entry which is preliminary data.</text>
</comment>
<comment type="subcellular location">
    <subcellularLocation>
        <location evidence="1">Cell outer membrane</location>
    </subcellularLocation>
</comment>
<evidence type="ECO:0000256" key="2">
    <source>
        <dbReference type="ARBA" id="ARBA00022729"/>
    </source>
</evidence>
<dbReference type="PRINTS" id="PR01021">
    <property type="entry name" value="OMPADOMAIN"/>
</dbReference>
<dbReference type="Pfam" id="PF00691">
    <property type="entry name" value="OmpA"/>
    <property type="match status" value="1"/>
</dbReference>
<dbReference type="RefSeq" id="WP_379984447.1">
    <property type="nucleotide sequence ID" value="NZ_JADIKD010000012.1"/>
</dbReference>
<evidence type="ECO:0000313" key="8">
    <source>
        <dbReference type="Proteomes" id="UP001620408"/>
    </source>
</evidence>
<evidence type="ECO:0000256" key="1">
    <source>
        <dbReference type="ARBA" id="ARBA00004442"/>
    </source>
</evidence>
<dbReference type="InterPro" id="IPR006664">
    <property type="entry name" value="OMP_bac"/>
</dbReference>
<dbReference type="PANTHER" id="PTHR30329:SF21">
    <property type="entry name" value="LIPOPROTEIN YIAD-RELATED"/>
    <property type="match status" value="1"/>
</dbReference>
<keyword evidence="4" id="KW-0998">Cell outer membrane</keyword>
<dbReference type="InterPro" id="IPR037873">
    <property type="entry name" value="BamE-like"/>
</dbReference>
<dbReference type="CDD" id="cd07185">
    <property type="entry name" value="OmpA_C-like"/>
    <property type="match status" value="1"/>
</dbReference>